<proteinExistence type="predicted"/>
<keyword evidence="2" id="KW-1185">Reference proteome</keyword>
<comment type="caution">
    <text evidence="1">The sequence shown here is derived from an EMBL/GenBank/DDBJ whole genome shotgun (WGS) entry which is preliminary data.</text>
</comment>
<sequence length="69" mass="6986">MSNENPELLAETTEAITALQRTVALLKLSGLDPMAIAAGLAMVSAHECNAAYGQTGAAAITAKALSTIN</sequence>
<dbReference type="AlphaFoldDB" id="A0A4R6QY58"/>
<dbReference type="EMBL" id="SNXW01000026">
    <property type="protein sequence ID" value="TDP78179.1"/>
    <property type="molecule type" value="Genomic_DNA"/>
</dbReference>
<name>A0A4R6QY58_9BURK</name>
<accession>A0A4R6QY58</accession>
<evidence type="ECO:0000313" key="1">
    <source>
        <dbReference type="EMBL" id="TDP78179.1"/>
    </source>
</evidence>
<reference evidence="1 2" key="1">
    <citation type="submission" date="2019-03" db="EMBL/GenBank/DDBJ databases">
        <title>Genomic Encyclopedia of Type Strains, Phase IV (KMG-IV): sequencing the most valuable type-strain genomes for metagenomic binning, comparative biology and taxonomic classification.</title>
        <authorList>
            <person name="Goeker M."/>
        </authorList>
    </citation>
    <scope>NUCLEOTIDE SEQUENCE [LARGE SCALE GENOMIC DNA]</scope>
    <source>
        <strain evidence="1 2">DSM 11901</strain>
    </source>
</reference>
<evidence type="ECO:0000313" key="2">
    <source>
        <dbReference type="Proteomes" id="UP000294593"/>
    </source>
</evidence>
<organism evidence="1 2">
    <name type="scientific">Aquabacterium commune</name>
    <dbReference type="NCBI Taxonomy" id="70586"/>
    <lineage>
        <taxon>Bacteria</taxon>
        <taxon>Pseudomonadati</taxon>
        <taxon>Pseudomonadota</taxon>
        <taxon>Betaproteobacteria</taxon>
        <taxon>Burkholderiales</taxon>
        <taxon>Aquabacterium</taxon>
    </lineage>
</organism>
<dbReference type="Proteomes" id="UP000294593">
    <property type="component" value="Unassembled WGS sequence"/>
</dbReference>
<dbReference type="RefSeq" id="WP_133611394.1">
    <property type="nucleotide sequence ID" value="NZ_SNXW01000026.1"/>
</dbReference>
<protein>
    <submittedName>
        <fullName evidence="1">Uncharacterized protein</fullName>
    </submittedName>
</protein>
<gene>
    <name evidence="1" type="ORF">EV672_1266</name>
</gene>